<accession>K1EPD0</accession>
<dbReference type="EMBL" id="ALWX01000041">
    <property type="protein sequence ID" value="EKA61108.1"/>
    <property type="molecule type" value="Genomic_DNA"/>
</dbReference>
<dbReference type="AlphaFoldDB" id="K1EPD0"/>
<protein>
    <submittedName>
        <fullName evidence="1">Uncharacterized protein</fullName>
    </submittedName>
</protein>
<proteinExistence type="predicted"/>
<evidence type="ECO:0000313" key="2">
    <source>
        <dbReference type="Proteomes" id="UP000004474"/>
    </source>
</evidence>
<dbReference type="STRING" id="1210046.B277_09537"/>
<dbReference type="Proteomes" id="UP000004474">
    <property type="component" value="Unassembled WGS sequence"/>
</dbReference>
<name>K1EPD0_9MICO</name>
<comment type="caution">
    <text evidence="1">The sequence shown here is derived from an EMBL/GenBank/DDBJ whole genome shotgun (WGS) entry which is preliminary data.</text>
</comment>
<reference evidence="1 2" key="1">
    <citation type="journal article" date="2012" name="J. Bacteriol.">
        <title>Genome Sequence of Janibacter hoylei MTCC8307, Isolated from the Stratospheric Air.</title>
        <authorList>
            <person name="Pawar S.P."/>
            <person name="Dhotre D.P."/>
            <person name="Shetty S.A."/>
            <person name="Chowdhury S.P."/>
            <person name="Chaudhari B.L."/>
            <person name="Shouche Y.S."/>
        </authorList>
    </citation>
    <scope>NUCLEOTIDE SEQUENCE [LARGE SCALE GENOMIC DNA]</scope>
    <source>
        <strain evidence="1 2">PVAS-1</strain>
    </source>
</reference>
<gene>
    <name evidence="1" type="ORF">B277_09537</name>
</gene>
<sequence>MSTDSTSAPSCRRHTDFRVAPRSAVIVRTGVSRRGSIAVTSSSRAVLGRSLICPGSSVWWVK</sequence>
<evidence type="ECO:0000313" key="1">
    <source>
        <dbReference type="EMBL" id="EKA61108.1"/>
    </source>
</evidence>
<organism evidence="1 2">
    <name type="scientific">Janibacter hoylei PVAS-1</name>
    <dbReference type="NCBI Taxonomy" id="1210046"/>
    <lineage>
        <taxon>Bacteria</taxon>
        <taxon>Bacillati</taxon>
        <taxon>Actinomycetota</taxon>
        <taxon>Actinomycetes</taxon>
        <taxon>Micrococcales</taxon>
        <taxon>Intrasporangiaceae</taxon>
        <taxon>Janibacter</taxon>
    </lineage>
</organism>